<dbReference type="RefSeq" id="WP_129232869.1">
    <property type="nucleotide sequence ID" value="NZ_SDPL01000001.1"/>
</dbReference>
<dbReference type="NCBIfam" id="NF042935">
    <property type="entry name" value="SCO6880_fam"/>
    <property type="match status" value="1"/>
</dbReference>
<evidence type="ECO:0000259" key="2">
    <source>
        <dbReference type="Pfam" id="PF11203"/>
    </source>
</evidence>
<dbReference type="OrthoDB" id="3859571at2"/>
<dbReference type="AlphaFoldDB" id="A0A4Q2JU80"/>
<feature type="domain" description="Type VII secretion system protein EccE" evidence="2">
    <location>
        <begin position="232"/>
        <end position="346"/>
    </location>
</feature>
<feature type="transmembrane region" description="Helical" evidence="1">
    <location>
        <begin position="21"/>
        <end position="46"/>
    </location>
</feature>
<reference evidence="3 4" key="1">
    <citation type="submission" date="2019-01" db="EMBL/GenBank/DDBJ databases">
        <authorList>
            <person name="Li J."/>
        </authorList>
    </citation>
    <scope>NUCLEOTIDE SEQUENCE [LARGE SCALE GENOMIC DNA]</scope>
    <source>
        <strain evidence="3 4">CGMCC 4.7180</strain>
    </source>
</reference>
<dbReference type="EMBL" id="SDPL01000001">
    <property type="protein sequence ID" value="RXZ51895.1"/>
    <property type="molecule type" value="Genomic_DNA"/>
</dbReference>
<keyword evidence="1" id="KW-1133">Transmembrane helix</keyword>
<dbReference type="Pfam" id="PF11203">
    <property type="entry name" value="EccE"/>
    <property type="match status" value="1"/>
</dbReference>
<gene>
    <name evidence="3" type="ORF">ESO86_00110</name>
</gene>
<evidence type="ECO:0000313" key="4">
    <source>
        <dbReference type="Proteomes" id="UP000292881"/>
    </source>
</evidence>
<comment type="caution">
    <text evidence="3">The sequence shown here is derived from an EMBL/GenBank/DDBJ whole genome shotgun (WGS) entry which is preliminary data.</text>
</comment>
<organism evidence="3 4">
    <name type="scientific">Agromyces binzhouensis</name>
    <dbReference type="NCBI Taxonomy" id="1817495"/>
    <lineage>
        <taxon>Bacteria</taxon>
        <taxon>Bacillati</taxon>
        <taxon>Actinomycetota</taxon>
        <taxon>Actinomycetes</taxon>
        <taxon>Micrococcales</taxon>
        <taxon>Microbacteriaceae</taxon>
        <taxon>Agromyces</taxon>
    </lineage>
</organism>
<dbReference type="InterPro" id="IPR050051">
    <property type="entry name" value="EccE_dom"/>
</dbReference>
<accession>A0A4Q2JU80</accession>
<keyword evidence="1" id="KW-0812">Transmembrane</keyword>
<evidence type="ECO:0000256" key="1">
    <source>
        <dbReference type="SAM" id="Phobius"/>
    </source>
</evidence>
<dbReference type="InterPro" id="IPR049978">
    <property type="entry name" value="SCO6880-like"/>
</dbReference>
<proteinExistence type="predicted"/>
<name>A0A4Q2JU80_9MICO</name>
<protein>
    <recommendedName>
        <fullName evidence="2">Type VII secretion system protein EccE domain-containing protein</fullName>
    </recommendedName>
</protein>
<feature type="transmembrane region" description="Helical" evidence="1">
    <location>
        <begin position="52"/>
        <end position="72"/>
    </location>
</feature>
<dbReference type="Proteomes" id="UP000292881">
    <property type="component" value="Unassembled WGS sequence"/>
</dbReference>
<evidence type="ECO:0000313" key="3">
    <source>
        <dbReference type="EMBL" id="RXZ51895.1"/>
    </source>
</evidence>
<keyword evidence="1" id="KW-0472">Membrane</keyword>
<keyword evidence="4" id="KW-1185">Reference proteome</keyword>
<sequence length="500" mass="54675">MTRDAPTGVPRLAFPGRRRTGVLGSYSPAQLAVAGTGAGLAILSMFTAPDPVQGLTAALIPAAVLIAVGLWFDEYGHPLLWTIQQRALFTMRKLLRQTIYRRPAGIPIEDAGKLQLPGALGSLRLLETQGGGAIVEDAASGTAAAVVEVTSPGYGLLDDRDQEGRVAAWAQLQSGLVNHVGLARVQVLSTSRVAQPKQLRDYYERRVSDSVSSWAREQYETLLEAGVATTTTHRQYLAVVLDKARIGKEIRAQGGGRAGLVSVMAREVATLRRGLADCSVTVRHWLGSRQLAAVTRIGYDPTTGDLIEERTADRAGVAPESAGPMAGEEHWDHIQVDGVLHRTFEITEWPRIPTLPDFLNAVNTLPFQHAMSLYFSPVKLRQSISRIKRERGAIDSNRELRQKRGNYREDNAFEKRERDAIDQREEELTQGFGDLEYIGLITVTATTLEDLDAFSSELRTAVESKGMEVRPMFGQQLAAFNSSGLPFALAPAKTRGVKVW</sequence>